<dbReference type="AlphaFoldDB" id="A0A9P6L421"/>
<dbReference type="Gene3D" id="3.40.50.300">
    <property type="entry name" value="P-loop containing nucleotide triphosphate hydrolases"/>
    <property type="match status" value="1"/>
</dbReference>
<keyword evidence="1" id="KW-0175">Coiled coil</keyword>
<evidence type="ECO:0000256" key="1">
    <source>
        <dbReference type="SAM" id="Coils"/>
    </source>
</evidence>
<dbReference type="OrthoDB" id="8954335at2759"/>
<reference evidence="4" key="2">
    <citation type="submission" date="2020-11" db="EMBL/GenBank/DDBJ databases">
        <authorList>
            <consortium name="DOE Joint Genome Institute"/>
            <person name="Kuo A."/>
            <person name="Miyauchi S."/>
            <person name="Kiss E."/>
            <person name="Drula E."/>
            <person name="Kohler A."/>
            <person name="Sanchez-Garcia M."/>
            <person name="Andreopoulos B."/>
            <person name="Barry K.W."/>
            <person name="Bonito G."/>
            <person name="Buee M."/>
            <person name="Carver A."/>
            <person name="Chen C."/>
            <person name="Cichocki N."/>
            <person name="Clum A."/>
            <person name="Culley D."/>
            <person name="Crous P.W."/>
            <person name="Fauchery L."/>
            <person name="Girlanda M."/>
            <person name="Hayes R."/>
            <person name="Keri Z."/>
            <person name="Labutti K."/>
            <person name="Lipzen A."/>
            <person name="Lombard V."/>
            <person name="Magnuson J."/>
            <person name="Maillard F."/>
            <person name="Morin E."/>
            <person name="Murat C."/>
            <person name="Nolan M."/>
            <person name="Ohm R."/>
            <person name="Pangilinan J."/>
            <person name="Pereira M."/>
            <person name="Perotto S."/>
            <person name="Peter M."/>
            <person name="Riley R."/>
            <person name="Sitrit Y."/>
            <person name="Stielow B."/>
            <person name="Szollosi G."/>
            <person name="Zifcakova L."/>
            <person name="Stursova M."/>
            <person name="Spatafora J.W."/>
            <person name="Tedersoo L."/>
            <person name="Vaario L.-M."/>
            <person name="Yamada A."/>
            <person name="Yan M."/>
            <person name="Wang P."/>
            <person name="Xu J."/>
            <person name="Bruns T."/>
            <person name="Baldrian P."/>
            <person name="Vilgalys R."/>
            <person name="Henrissat B."/>
            <person name="Grigoriev I.V."/>
            <person name="Hibbett D."/>
            <person name="Nagy L.G."/>
            <person name="Martin F.M."/>
        </authorList>
    </citation>
    <scope>NUCLEOTIDE SEQUENCE</scope>
    <source>
        <strain evidence="4">UH-Tt-Lm1</strain>
    </source>
</reference>
<dbReference type="CDD" id="cd00882">
    <property type="entry name" value="Ras_like_GTPase"/>
    <property type="match status" value="1"/>
</dbReference>
<dbReference type="InterPro" id="IPR006073">
    <property type="entry name" value="GTP-bd"/>
</dbReference>
<evidence type="ECO:0000313" key="5">
    <source>
        <dbReference type="Proteomes" id="UP000736335"/>
    </source>
</evidence>
<proteinExistence type="predicted"/>
<organism evidence="4 5">
    <name type="scientific">Thelephora terrestris</name>
    <dbReference type="NCBI Taxonomy" id="56493"/>
    <lineage>
        <taxon>Eukaryota</taxon>
        <taxon>Fungi</taxon>
        <taxon>Dikarya</taxon>
        <taxon>Basidiomycota</taxon>
        <taxon>Agaricomycotina</taxon>
        <taxon>Agaricomycetes</taxon>
        <taxon>Thelephorales</taxon>
        <taxon>Thelephoraceae</taxon>
        <taxon>Thelephora</taxon>
    </lineage>
</organism>
<dbReference type="EMBL" id="WIUZ02000014">
    <property type="protein sequence ID" value="KAF9781361.1"/>
    <property type="molecule type" value="Genomic_DNA"/>
</dbReference>
<feature type="coiled-coil region" evidence="1">
    <location>
        <begin position="283"/>
        <end position="372"/>
    </location>
</feature>
<dbReference type="SUPFAM" id="SSF52540">
    <property type="entry name" value="P-loop containing nucleoside triphosphate hydrolases"/>
    <property type="match status" value="1"/>
</dbReference>
<dbReference type="Pfam" id="PF01926">
    <property type="entry name" value="MMR_HSR1"/>
    <property type="match status" value="1"/>
</dbReference>
<accession>A0A9P6L421</accession>
<feature type="region of interest" description="Disordered" evidence="2">
    <location>
        <begin position="29"/>
        <end position="52"/>
    </location>
</feature>
<reference evidence="4" key="1">
    <citation type="journal article" date="2020" name="Nat. Commun.">
        <title>Large-scale genome sequencing of mycorrhizal fungi provides insights into the early evolution of symbiotic traits.</title>
        <authorList>
            <person name="Miyauchi S."/>
            <person name="Kiss E."/>
            <person name="Kuo A."/>
            <person name="Drula E."/>
            <person name="Kohler A."/>
            <person name="Sanchez-Garcia M."/>
            <person name="Morin E."/>
            <person name="Andreopoulos B."/>
            <person name="Barry K.W."/>
            <person name="Bonito G."/>
            <person name="Buee M."/>
            <person name="Carver A."/>
            <person name="Chen C."/>
            <person name="Cichocki N."/>
            <person name="Clum A."/>
            <person name="Culley D."/>
            <person name="Crous P.W."/>
            <person name="Fauchery L."/>
            <person name="Girlanda M."/>
            <person name="Hayes R.D."/>
            <person name="Keri Z."/>
            <person name="LaButti K."/>
            <person name="Lipzen A."/>
            <person name="Lombard V."/>
            <person name="Magnuson J."/>
            <person name="Maillard F."/>
            <person name="Murat C."/>
            <person name="Nolan M."/>
            <person name="Ohm R.A."/>
            <person name="Pangilinan J."/>
            <person name="Pereira M.F."/>
            <person name="Perotto S."/>
            <person name="Peter M."/>
            <person name="Pfister S."/>
            <person name="Riley R."/>
            <person name="Sitrit Y."/>
            <person name="Stielow J.B."/>
            <person name="Szollosi G."/>
            <person name="Zifcakova L."/>
            <person name="Stursova M."/>
            <person name="Spatafora J.W."/>
            <person name="Tedersoo L."/>
            <person name="Vaario L.M."/>
            <person name="Yamada A."/>
            <person name="Yan M."/>
            <person name="Wang P."/>
            <person name="Xu J."/>
            <person name="Bruns T."/>
            <person name="Baldrian P."/>
            <person name="Vilgalys R."/>
            <person name="Dunand C."/>
            <person name="Henrissat B."/>
            <person name="Grigoriev I.V."/>
            <person name="Hibbett D."/>
            <person name="Nagy L.G."/>
            <person name="Martin F.M."/>
        </authorList>
    </citation>
    <scope>NUCLEOTIDE SEQUENCE</scope>
    <source>
        <strain evidence="4">UH-Tt-Lm1</strain>
    </source>
</reference>
<sequence>MYVTPATLSSAYCHIRIVMRIAPQKSDRLTTNTHAVSTSDGTQSRPPTGNPLSNYFQDPPALIAIMGVTGSGKTTFVNQATKSSLPVGGDLESCTSETQVSEEFILDGRRVALIDTPGFDDTNQKDTDVLKSIAVFLGEVHSAGMKLAGVIYVHRISDDRFGGLATKNFRMLKELCGENTLKNVVFMTNMWGRVTSNQGAARERQLKNRYFKAAIEKGAQLCRHDDTPESAHAILRTILRNQPVVLQIQRELIDEGKDIAQTGAGVELTREIREVIERFGRDIKELEECMLKAMKEKDEESRREFAEERRTMQEEMVKLQKESAQMQFEFDVAQSEMRMQVRKIREEYEDRVRELERREHENSLKIEDLQRSTRVLQYARSCAIM</sequence>
<dbReference type="GO" id="GO:0016787">
    <property type="term" value="F:hydrolase activity"/>
    <property type="evidence" value="ECO:0007669"/>
    <property type="project" value="UniProtKB-KW"/>
</dbReference>
<comment type="caution">
    <text evidence="4">The sequence shown here is derived from an EMBL/GenBank/DDBJ whole genome shotgun (WGS) entry which is preliminary data.</text>
</comment>
<evidence type="ECO:0000259" key="3">
    <source>
        <dbReference type="Pfam" id="PF01926"/>
    </source>
</evidence>
<name>A0A9P6L421_9AGAM</name>
<feature type="domain" description="G" evidence="3">
    <location>
        <begin position="63"/>
        <end position="128"/>
    </location>
</feature>
<protein>
    <submittedName>
        <fullName evidence="4">P-loop containing nucleoside triphosphate hydrolase protein</fullName>
    </submittedName>
</protein>
<dbReference type="Proteomes" id="UP000736335">
    <property type="component" value="Unassembled WGS sequence"/>
</dbReference>
<keyword evidence="4" id="KW-0378">Hydrolase</keyword>
<gene>
    <name evidence="4" type="ORF">BJ322DRAFT_1080634</name>
</gene>
<evidence type="ECO:0000313" key="4">
    <source>
        <dbReference type="EMBL" id="KAF9781361.1"/>
    </source>
</evidence>
<dbReference type="GO" id="GO:0005525">
    <property type="term" value="F:GTP binding"/>
    <property type="evidence" value="ECO:0007669"/>
    <property type="project" value="InterPro"/>
</dbReference>
<evidence type="ECO:0000256" key="2">
    <source>
        <dbReference type="SAM" id="MobiDB-lite"/>
    </source>
</evidence>
<dbReference type="InterPro" id="IPR027417">
    <property type="entry name" value="P-loop_NTPase"/>
</dbReference>
<keyword evidence="5" id="KW-1185">Reference proteome</keyword>